<feature type="transmembrane region" description="Helical" evidence="6">
    <location>
        <begin position="525"/>
        <end position="544"/>
    </location>
</feature>
<evidence type="ECO:0000313" key="9">
    <source>
        <dbReference type="Proteomes" id="UP000613580"/>
    </source>
</evidence>
<keyword evidence="4 6" id="KW-0472">Membrane</keyword>
<feature type="transmembrane region" description="Helical" evidence="6">
    <location>
        <begin position="280"/>
        <end position="297"/>
    </location>
</feature>
<dbReference type="GO" id="GO:0022857">
    <property type="term" value="F:transmembrane transporter activity"/>
    <property type="evidence" value="ECO:0007669"/>
    <property type="project" value="InterPro"/>
</dbReference>
<evidence type="ECO:0000256" key="2">
    <source>
        <dbReference type="ARBA" id="ARBA00022692"/>
    </source>
</evidence>
<feature type="region of interest" description="Disordered" evidence="5">
    <location>
        <begin position="1"/>
        <end position="33"/>
    </location>
</feature>
<dbReference type="Gene3D" id="1.20.1720.10">
    <property type="entry name" value="Multidrug resistance protein D"/>
    <property type="match status" value="1"/>
</dbReference>
<name>A0A8H6T8X4_MYCCL</name>
<evidence type="ECO:0000256" key="4">
    <source>
        <dbReference type="ARBA" id="ARBA00023136"/>
    </source>
</evidence>
<reference evidence="8" key="1">
    <citation type="submission" date="2020-05" db="EMBL/GenBank/DDBJ databases">
        <title>Mycena genomes resolve the evolution of fungal bioluminescence.</title>
        <authorList>
            <person name="Tsai I.J."/>
        </authorList>
    </citation>
    <scope>NUCLEOTIDE SEQUENCE</scope>
    <source>
        <strain evidence="8">110903Hualien_Pintung</strain>
    </source>
</reference>
<keyword evidence="9" id="KW-1185">Reference proteome</keyword>
<feature type="transmembrane region" description="Helical" evidence="6">
    <location>
        <begin position="407"/>
        <end position="432"/>
    </location>
</feature>
<feature type="transmembrane region" description="Helical" evidence="6">
    <location>
        <begin position="209"/>
        <end position="231"/>
    </location>
</feature>
<feature type="compositionally biased region" description="Basic and acidic residues" evidence="5">
    <location>
        <begin position="18"/>
        <end position="33"/>
    </location>
</feature>
<feature type="transmembrane region" description="Helical" evidence="6">
    <location>
        <begin position="251"/>
        <end position="268"/>
    </location>
</feature>
<comment type="subcellular location">
    <subcellularLocation>
        <location evidence="1">Membrane</location>
        <topology evidence="1">Multi-pass membrane protein</topology>
    </subcellularLocation>
</comment>
<dbReference type="PRINTS" id="PR01036">
    <property type="entry name" value="TCRTETB"/>
</dbReference>
<dbReference type="SUPFAM" id="SSF103473">
    <property type="entry name" value="MFS general substrate transporter"/>
    <property type="match status" value="1"/>
</dbReference>
<evidence type="ECO:0000256" key="1">
    <source>
        <dbReference type="ARBA" id="ARBA00004141"/>
    </source>
</evidence>
<evidence type="ECO:0000256" key="3">
    <source>
        <dbReference type="ARBA" id="ARBA00022989"/>
    </source>
</evidence>
<evidence type="ECO:0000256" key="5">
    <source>
        <dbReference type="SAM" id="MobiDB-lite"/>
    </source>
</evidence>
<feature type="transmembrane region" description="Helical" evidence="6">
    <location>
        <begin position="77"/>
        <end position="96"/>
    </location>
</feature>
<dbReference type="OrthoDB" id="10021397at2759"/>
<dbReference type="InterPro" id="IPR036259">
    <property type="entry name" value="MFS_trans_sf"/>
</dbReference>
<evidence type="ECO:0000313" key="8">
    <source>
        <dbReference type="EMBL" id="KAF7314053.1"/>
    </source>
</evidence>
<dbReference type="AlphaFoldDB" id="A0A8H6T8X4"/>
<feature type="transmembrane region" description="Helical" evidence="6">
    <location>
        <begin position="453"/>
        <end position="473"/>
    </location>
</feature>
<feature type="compositionally biased region" description="Basic and acidic residues" evidence="5">
    <location>
        <begin position="573"/>
        <end position="590"/>
    </location>
</feature>
<dbReference type="PROSITE" id="PS50850">
    <property type="entry name" value="MFS"/>
    <property type="match status" value="1"/>
</dbReference>
<feature type="transmembrane region" description="Helical" evidence="6">
    <location>
        <begin position="133"/>
        <end position="154"/>
    </location>
</feature>
<dbReference type="Pfam" id="PF07690">
    <property type="entry name" value="MFS_1"/>
    <property type="match status" value="1"/>
</dbReference>
<dbReference type="PANTHER" id="PTHR23501:SF102">
    <property type="entry name" value="DRUG TRANSPORTER, PUTATIVE (AFU_ORTHOLOGUE AFUA_3G08530)-RELATED"/>
    <property type="match status" value="1"/>
</dbReference>
<feature type="compositionally biased region" description="Polar residues" evidence="5">
    <location>
        <begin position="1"/>
        <end position="11"/>
    </location>
</feature>
<dbReference type="PANTHER" id="PTHR23501">
    <property type="entry name" value="MAJOR FACILITATOR SUPERFAMILY"/>
    <property type="match status" value="1"/>
</dbReference>
<keyword evidence="3 6" id="KW-1133">Transmembrane helix</keyword>
<dbReference type="GO" id="GO:0005886">
    <property type="term" value="C:plasma membrane"/>
    <property type="evidence" value="ECO:0007669"/>
    <property type="project" value="TreeGrafter"/>
</dbReference>
<accession>A0A8H6T8X4</accession>
<proteinExistence type="predicted"/>
<protein>
    <submittedName>
        <fullName evidence="8">MFS general substrate transporter</fullName>
    </submittedName>
</protein>
<feature type="transmembrane region" description="Helical" evidence="6">
    <location>
        <begin position="353"/>
        <end position="376"/>
    </location>
</feature>
<feature type="transmembrane region" description="Helical" evidence="6">
    <location>
        <begin position="318"/>
        <end position="338"/>
    </location>
</feature>
<dbReference type="EMBL" id="JACAZE010000006">
    <property type="protein sequence ID" value="KAF7314053.1"/>
    <property type="molecule type" value="Genomic_DNA"/>
</dbReference>
<dbReference type="InterPro" id="IPR011701">
    <property type="entry name" value="MFS"/>
</dbReference>
<feature type="transmembrane region" description="Helical" evidence="6">
    <location>
        <begin position="108"/>
        <end position="127"/>
    </location>
</feature>
<comment type="caution">
    <text evidence="8">The sequence shown here is derived from an EMBL/GenBank/DDBJ whole genome shotgun (WGS) entry which is preliminary data.</text>
</comment>
<dbReference type="Proteomes" id="UP000613580">
    <property type="component" value="Unassembled WGS sequence"/>
</dbReference>
<dbReference type="CDD" id="cd17502">
    <property type="entry name" value="MFS_Azr1_MDR_like"/>
    <property type="match status" value="1"/>
</dbReference>
<feature type="domain" description="Major facilitator superfamily (MFS) profile" evidence="7">
    <location>
        <begin position="43"/>
        <end position="548"/>
    </location>
</feature>
<evidence type="ECO:0000256" key="6">
    <source>
        <dbReference type="SAM" id="Phobius"/>
    </source>
</evidence>
<feature type="transmembrane region" description="Helical" evidence="6">
    <location>
        <begin position="42"/>
        <end position="65"/>
    </location>
</feature>
<dbReference type="Gene3D" id="1.20.1250.20">
    <property type="entry name" value="MFS general substrate transporter like domains"/>
    <property type="match status" value="1"/>
</dbReference>
<feature type="region of interest" description="Disordered" evidence="5">
    <location>
        <begin position="560"/>
        <end position="598"/>
    </location>
</feature>
<sequence>MTRTTTSQESNVAPPAPEPEKVTQSKQDDPDEHHIPHNNLPLVFLALMLTAFLDALDQSIFTTALPTIVAQLGGGSAYSWVGSAYLIGAAAATPVCGKLSDIFSRKNILFPCIVIFLVGSALCGAAQSMTWLVIARAIQGIGGGGTQVMVSVVIGDIFSLKDRGKYGSWIGAMWGIAGVLGPVIGGASSDRPSLMALGLLDQPVSLFQPIIYMLTGHRPTGGVAGLMLLFFLNLNPHEGRSLREHMQQFDFGGLVLFVGGVVSLLLGFSNSQNGWNRASTIVPLVIGFAAIVAGIFFEAWTSRSPLIPPRLFRTRTTAIIFVTVFLHSFCFFCAPYYLPLYFQILGASSTKSGVLLIPLSLLSSATSSVGGIIVSIMGDYRPVLWVGFGIMAIGYGLMIMLDEKSSLWVLFVCALQLVYSSIAGIGFGFPFVPPLIGMQAAMPERDMATSTSTFGLFRILGSTVGIAIGQTVWSSVSRRQLAKISGLPLDLVGAGLADSVKEIQSIEPDSLREQVRHAYTSGVSAIWIMDTPIIVVCFVAVFFLKKYSLSRKVVRTGGNGAPEVIPEGDNSSDVEKQAEVDAPEGKDEAQVRQNVLSV</sequence>
<keyword evidence="2 6" id="KW-0812">Transmembrane</keyword>
<gene>
    <name evidence="8" type="ORF">HMN09_00564100</name>
</gene>
<dbReference type="InterPro" id="IPR020846">
    <property type="entry name" value="MFS_dom"/>
</dbReference>
<feature type="transmembrane region" description="Helical" evidence="6">
    <location>
        <begin position="166"/>
        <end position="189"/>
    </location>
</feature>
<organism evidence="8 9">
    <name type="scientific">Mycena chlorophos</name>
    <name type="common">Agaric fungus</name>
    <name type="synonym">Agaricus chlorophos</name>
    <dbReference type="NCBI Taxonomy" id="658473"/>
    <lineage>
        <taxon>Eukaryota</taxon>
        <taxon>Fungi</taxon>
        <taxon>Dikarya</taxon>
        <taxon>Basidiomycota</taxon>
        <taxon>Agaricomycotina</taxon>
        <taxon>Agaricomycetes</taxon>
        <taxon>Agaricomycetidae</taxon>
        <taxon>Agaricales</taxon>
        <taxon>Marasmiineae</taxon>
        <taxon>Mycenaceae</taxon>
        <taxon>Mycena</taxon>
    </lineage>
</organism>
<feature type="transmembrane region" description="Helical" evidence="6">
    <location>
        <begin position="383"/>
        <end position="401"/>
    </location>
</feature>
<evidence type="ECO:0000259" key="7">
    <source>
        <dbReference type="PROSITE" id="PS50850"/>
    </source>
</evidence>